<keyword evidence="3" id="KW-0540">Nuclease</keyword>
<dbReference type="GO" id="GO:0016787">
    <property type="term" value="F:hydrolase activity"/>
    <property type="evidence" value="ECO:0007669"/>
    <property type="project" value="UniProtKB-KW"/>
</dbReference>
<dbReference type="PANTHER" id="PTHR33653">
    <property type="entry name" value="RIBONUCLEASE VAPC2"/>
    <property type="match status" value="1"/>
</dbReference>
<dbReference type="AlphaFoldDB" id="K7QW46"/>
<evidence type="ECO:0000313" key="10">
    <source>
        <dbReference type="Proteomes" id="UP000000211"/>
    </source>
</evidence>
<dbReference type="SUPFAM" id="SSF88723">
    <property type="entry name" value="PIN domain-like"/>
    <property type="match status" value="1"/>
</dbReference>
<dbReference type="GO" id="GO:0046872">
    <property type="term" value="F:metal ion binding"/>
    <property type="evidence" value="ECO:0007669"/>
    <property type="project" value="UniProtKB-KW"/>
</dbReference>
<dbReference type="OrthoDB" id="32561at2"/>
<proteinExistence type="inferred from homology"/>
<dbReference type="PANTHER" id="PTHR33653:SF1">
    <property type="entry name" value="RIBONUCLEASE VAPC2"/>
    <property type="match status" value="1"/>
</dbReference>
<accession>K7QW46</accession>
<evidence type="ECO:0000313" key="9">
    <source>
        <dbReference type="EMBL" id="AFV75623.1"/>
    </source>
</evidence>
<evidence type="ECO:0000259" key="8">
    <source>
        <dbReference type="Pfam" id="PF01850"/>
    </source>
</evidence>
<dbReference type="Proteomes" id="UP000000211">
    <property type="component" value="Chromosome"/>
</dbReference>
<organism evidence="9 10">
    <name type="scientific">Thermus oshimai JL-2</name>
    <dbReference type="NCBI Taxonomy" id="751945"/>
    <lineage>
        <taxon>Bacteria</taxon>
        <taxon>Thermotogati</taxon>
        <taxon>Deinococcota</taxon>
        <taxon>Deinococci</taxon>
        <taxon>Thermales</taxon>
        <taxon>Thermaceae</taxon>
        <taxon>Thermus</taxon>
    </lineage>
</organism>
<feature type="domain" description="PIN" evidence="8">
    <location>
        <begin position="4"/>
        <end position="125"/>
    </location>
</feature>
<evidence type="ECO:0000256" key="7">
    <source>
        <dbReference type="ARBA" id="ARBA00038093"/>
    </source>
</evidence>
<keyword evidence="6" id="KW-0460">Magnesium</keyword>
<evidence type="ECO:0000256" key="4">
    <source>
        <dbReference type="ARBA" id="ARBA00022723"/>
    </source>
</evidence>
<dbReference type="eggNOG" id="COG1487">
    <property type="taxonomic scope" value="Bacteria"/>
</dbReference>
<dbReference type="EMBL" id="CP003249">
    <property type="protein sequence ID" value="AFV75623.1"/>
    <property type="molecule type" value="Genomic_DNA"/>
</dbReference>
<comment type="cofactor">
    <cofactor evidence="1">
        <name>Mg(2+)</name>
        <dbReference type="ChEBI" id="CHEBI:18420"/>
    </cofactor>
</comment>
<dbReference type="Gene3D" id="3.40.50.1010">
    <property type="entry name" value="5'-nuclease"/>
    <property type="match status" value="1"/>
</dbReference>
<dbReference type="GO" id="GO:0004518">
    <property type="term" value="F:nuclease activity"/>
    <property type="evidence" value="ECO:0007669"/>
    <property type="project" value="UniProtKB-KW"/>
</dbReference>
<evidence type="ECO:0000256" key="6">
    <source>
        <dbReference type="ARBA" id="ARBA00022842"/>
    </source>
</evidence>
<reference evidence="9 10" key="1">
    <citation type="journal article" date="2013" name="Genome Announc.">
        <title>Whole Genome Sequencing of Thermus oshimai JL-2 and Thermus thermophilus JL-18, Incomplete Denitrifiers from the United States Great Basin.</title>
        <authorList>
            <person name="Murugapiran S.K."/>
            <person name="Huntemann M."/>
            <person name="Wei C.L."/>
            <person name="Han J."/>
            <person name="Detter J.C."/>
            <person name="Han C.S."/>
            <person name="Erkkila T.H."/>
            <person name="Teshima H."/>
            <person name="Chen A."/>
            <person name="Kyrpides N."/>
            <person name="Mavrommatis K."/>
            <person name="Markowitz V."/>
            <person name="Szeto E."/>
            <person name="Ivanova N."/>
            <person name="Pagani I."/>
            <person name="Lam J."/>
            <person name="McDonald A.I."/>
            <person name="Dodsworth J.A."/>
            <person name="Pati A."/>
            <person name="Goodwin L."/>
            <person name="Peters L."/>
            <person name="Pitluck S."/>
            <person name="Woyke T."/>
            <person name="Hedlund B.P."/>
        </authorList>
    </citation>
    <scope>NUCLEOTIDE SEQUENCE</scope>
    <source>
        <strain evidence="9 10">JL-2</strain>
    </source>
</reference>
<keyword evidence="4" id="KW-0479">Metal-binding</keyword>
<sequence>MISLDTNLILAALDPKDIRHEDALSFLEATSSNLCVSLPVYAELRAGEGWPAVEAFLKGLHVQLHGEMPMAVWELAGERFGQYARKRRTTGLPRRILADFLIGAHALHHHLALATFDPVHYRVAFPELEVLP</sequence>
<evidence type="ECO:0000256" key="3">
    <source>
        <dbReference type="ARBA" id="ARBA00022722"/>
    </source>
</evidence>
<dbReference type="InterPro" id="IPR002716">
    <property type="entry name" value="PIN_dom"/>
</dbReference>
<dbReference type="Pfam" id="PF01850">
    <property type="entry name" value="PIN"/>
    <property type="match status" value="1"/>
</dbReference>
<comment type="similarity">
    <text evidence="7">Belongs to the PINc/VapC protein family.</text>
</comment>
<name>K7QW46_THEOS</name>
<keyword evidence="2" id="KW-1277">Toxin-antitoxin system</keyword>
<gene>
    <name evidence="9" type="ORF">Theos_0559</name>
</gene>
<dbReference type="InterPro" id="IPR029060">
    <property type="entry name" value="PIN-like_dom_sf"/>
</dbReference>
<keyword evidence="10" id="KW-1185">Reference proteome</keyword>
<keyword evidence="5" id="KW-0378">Hydrolase</keyword>
<evidence type="ECO:0000256" key="5">
    <source>
        <dbReference type="ARBA" id="ARBA00022801"/>
    </source>
</evidence>
<evidence type="ECO:0000256" key="2">
    <source>
        <dbReference type="ARBA" id="ARBA00022649"/>
    </source>
</evidence>
<dbReference type="RefSeq" id="WP_016328818.1">
    <property type="nucleotide sequence ID" value="NC_019386.1"/>
</dbReference>
<protein>
    <submittedName>
        <fullName evidence="9">Putative nucleic acid-binding protein, contains PIN domain</fullName>
    </submittedName>
</protein>
<dbReference type="STRING" id="751945.Theos_0559"/>
<dbReference type="PATRIC" id="fig|751945.3.peg.544"/>
<dbReference type="InterPro" id="IPR050556">
    <property type="entry name" value="Type_II_TA_system_RNase"/>
</dbReference>
<dbReference type="KEGG" id="tos:Theos_0559"/>
<dbReference type="HOGENOM" id="CLU_137728_0_0_0"/>
<evidence type="ECO:0000256" key="1">
    <source>
        <dbReference type="ARBA" id="ARBA00001946"/>
    </source>
</evidence>